<dbReference type="PANTHER" id="PTHR37293">
    <property type="entry name" value="PHAGE REPLICATION PROTEIN-RELATED"/>
    <property type="match status" value="1"/>
</dbReference>
<evidence type="ECO:0000256" key="2">
    <source>
        <dbReference type="SAM" id="MobiDB-lite"/>
    </source>
</evidence>
<feature type="domain" description="DnaB/C C-terminal" evidence="3">
    <location>
        <begin position="154"/>
        <end position="227"/>
    </location>
</feature>
<dbReference type="PANTHER" id="PTHR37293:SF9">
    <property type="entry name" value="PHI ETA ORF 22-LIKE PROTEIN"/>
    <property type="match status" value="1"/>
</dbReference>
<dbReference type="RefSeq" id="WP_119603825.1">
    <property type="nucleotide sequence ID" value="NZ_QXUL01000021.1"/>
</dbReference>
<evidence type="ECO:0000256" key="1">
    <source>
        <dbReference type="ARBA" id="ARBA00093462"/>
    </source>
</evidence>
<feature type="compositionally biased region" description="Low complexity" evidence="2">
    <location>
        <begin position="127"/>
        <end position="145"/>
    </location>
</feature>
<dbReference type="InterPro" id="IPR006343">
    <property type="entry name" value="DnaB/C_C"/>
</dbReference>
<reference evidence="4 5" key="1">
    <citation type="journal article" date="2016" name="Front. Microbiol.">
        <title>Comprehensive Phylogenetic Analysis of Bovine Non-aureus Staphylococci Species Based on Whole-Genome Sequencing.</title>
        <authorList>
            <person name="Naushad S."/>
            <person name="Barkema H.W."/>
            <person name="Luby C."/>
            <person name="Condas L.A."/>
            <person name="Nobrega D.B."/>
            <person name="Carson D.A."/>
            <person name="De Buck J."/>
        </authorList>
    </citation>
    <scope>NUCLEOTIDE SEQUENCE [LARGE SCALE GENOMIC DNA]</scope>
    <source>
        <strain evidence="4 5">SNUC 102</strain>
    </source>
</reference>
<gene>
    <name evidence="4" type="ORF">BU097_05480</name>
</gene>
<dbReference type="EMBL" id="QXUL01000021">
    <property type="protein sequence ID" value="RIN11408.1"/>
    <property type="molecule type" value="Genomic_DNA"/>
</dbReference>
<keyword evidence="5" id="KW-1185">Reference proteome</keyword>
<comment type="similarity">
    <text evidence="1">Belongs to the DnaB/DnaD family.</text>
</comment>
<dbReference type="SUPFAM" id="SSF158499">
    <property type="entry name" value="DnaD domain-like"/>
    <property type="match status" value="1"/>
</dbReference>
<name>A0A418IPN8_STAXY</name>
<dbReference type="InterPro" id="IPR034829">
    <property type="entry name" value="DnaD-like_sf"/>
</dbReference>
<dbReference type="OrthoDB" id="3199595at2"/>
<accession>A0A418IPN8</accession>
<dbReference type="Gene3D" id="1.10.10.630">
    <property type="entry name" value="DnaD domain-like"/>
    <property type="match status" value="1"/>
</dbReference>
<evidence type="ECO:0000313" key="5">
    <source>
        <dbReference type="Proteomes" id="UP000285567"/>
    </source>
</evidence>
<comment type="caution">
    <text evidence="4">The sequence shown here is derived from an EMBL/GenBank/DDBJ whole genome shotgun (WGS) entry which is preliminary data.</text>
</comment>
<evidence type="ECO:0000313" key="4">
    <source>
        <dbReference type="EMBL" id="RIN11408.1"/>
    </source>
</evidence>
<evidence type="ECO:0000259" key="3">
    <source>
        <dbReference type="Pfam" id="PF07261"/>
    </source>
</evidence>
<dbReference type="NCBIfam" id="TIGR01446">
    <property type="entry name" value="DnaD_dom"/>
    <property type="match status" value="1"/>
</dbReference>
<organism evidence="4 5">
    <name type="scientific">Staphylococcus xylosus</name>
    <dbReference type="NCBI Taxonomy" id="1288"/>
    <lineage>
        <taxon>Bacteria</taxon>
        <taxon>Bacillati</taxon>
        <taxon>Bacillota</taxon>
        <taxon>Bacilli</taxon>
        <taxon>Bacillales</taxon>
        <taxon>Staphylococcaceae</taxon>
        <taxon>Staphylococcus</taxon>
    </lineage>
</organism>
<dbReference type="Proteomes" id="UP000285567">
    <property type="component" value="Unassembled WGS sequence"/>
</dbReference>
<protein>
    <submittedName>
        <fullName evidence="4">DnaD domain protein</fullName>
    </submittedName>
</protein>
<proteinExistence type="inferred from homology"/>
<dbReference type="Pfam" id="PF07261">
    <property type="entry name" value="DnaB_2"/>
    <property type="match status" value="1"/>
</dbReference>
<dbReference type="InterPro" id="IPR053162">
    <property type="entry name" value="DnaD"/>
</dbReference>
<dbReference type="AlphaFoldDB" id="A0A418IPN8"/>
<feature type="region of interest" description="Disordered" evidence="2">
    <location>
        <begin position="115"/>
        <end position="155"/>
    </location>
</feature>
<sequence length="255" mass="29338">MATFRVYKESGNFVTVHKNFIHDPNISWKAKGILLYLLSRPDDWQVYEKELEKHSLDGRDSLKNGIKELETAGYIVRTRKRDDKGRLREYEYSVYEQPNQNGLSNVGLSNVGKTNTGLSNVGKPVPTNNDLTNNDLTNNNNTNNDGSSEQPSPFDFYQENGFGMLKPFVAEQINYWIDDFKENGNQIVNEAMKEAVNNNVTNWNYVNTILKAWYNDGVKSLEDINARNNKRSSKNKVLAGQDQLERMKHDPSYWD</sequence>